<dbReference type="SUPFAM" id="SSF53098">
    <property type="entry name" value="Ribonuclease H-like"/>
    <property type="match status" value="1"/>
</dbReference>
<keyword evidence="2" id="KW-1185">Reference proteome</keyword>
<dbReference type="GO" id="GO:0003676">
    <property type="term" value="F:nucleic acid binding"/>
    <property type="evidence" value="ECO:0007669"/>
    <property type="project" value="InterPro"/>
</dbReference>
<dbReference type="InterPro" id="IPR012337">
    <property type="entry name" value="RNaseH-like_sf"/>
</dbReference>
<proteinExistence type="predicted"/>
<dbReference type="Gene3D" id="3.30.420.10">
    <property type="entry name" value="Ribonuclease H-like superfamily/Ribonuclease H"/>
    <property type="match status" value="1"/>
</dbReference>
<gene>
    <name evidence="1" type="ORF">G4B88_001498</name>
</gene>
<evidence type="ECO:0008006" key="3">
    <source>
        <dbReference type="Google" id="ProtNLM"/>
    </source>
</evidence>
<organism evidence="1 2">
    <name type="scientific">Cannabis sativa</name>
    <name type="common">Hemp</name>
    <name type="synonym">Marijuana</name>
    <dbReference type="NCBI Taxonomy" id="3483"/>
    <lineage>
        <taxon>Eukaryota</taxon>
        <taxon>Viridiplantae</taxon>
        <taxon>Streptophyta</taxon>
        <taxon>Embryophyta</taxon>
        <taxon>Tracheophyta</taxon>
        <taxon>Spermatophyta</taxon>
        <taxon>Magnoliopsida</taxon>
        <taxon>eudicotyledons</taxon>
        <taxon>Gunneridae</taxon>
        <taxon>Pentapetalae</taxon>
        <taxon>rosids</taxon>
        <taxon>fabids</taxon>
        <taxon>Rosales</taxon>
        <taxon>Cannabaceae</taxon>
        <taxon>Cannabis</taxon>
    </lineage>
</organism>
<evidence type="ECO:0000313" key="1">
    <source>
        <dbReference type="EMBL" id="KAF4371998.1"/>
    </source>
</evidence>
<dbReference type="AlphaFoldDB" id="A0A7J6FMZ5"/>
<dbReference type="EMBL" id="JAATIQ010000191">
    <property type="protein sequence ID" value="KAF4371998.1"/>
    <property type="molecule type" value="Genomic_DNA"/>
</dbReference>
<reference evidence="1 2" key="1">
    <citation type="journal article" date="2020" name="bioRxiv">
        <title>Sequence and annotation of 42 cannabis genomes reveals extensive copy number variation in cannabinoid synthesis and pathogen resistance genes.</title>
        <authorList>
            <person name="Mckernan K.J."/>
            <person name="Helbert Y."/>
            <person name="Kane L.T."/>
            <person name="Ebling H."/>
            <person name="Zhang L."/>
            <person name="Liu B."/>
            <person name="Eaton Z."/>
            <person name="Mclaughlin S."/>
            <person name="Kingan S."/>
            <person name="Baybayan P."/>
            <person name="Concepcion G."/>
            <person name="Jordan M."/>
            <person name="Riva A."/>
            <person name="Barbazuk W."/>
            <person name="Harkins T."/>
        </authorList>
    </citation>
    <scope>NUCLEOTIDE SEQUENCE [LARGE SCALE GENOMIC DNA]</scope>
    <source>
        <strain evidence="2">cv. Jamaican Lion 4</strain>
        <tissue evidence="1">Leaf</tissue>
    </source>
</reference>
<protein>
    <recommendedName>
        <fullName evidence="3">RNase H type-1 domain-containing protein</fullName>
    </recommendedName>
</protein>
<comment type="caution">
    <text evidence="1">The sequence shown here is derived from an EMBL/GenBank/DDBJ whole genome shotgun (WGS) entry which is preliminary data.</text>
</comment>
<dbReference type="InterPro" id="IPR036397">
    <property type="entry name" value="RNaseH_sf"/>
</dbReference>
<accession>A0A7J6FMZ5</accession>
<evidence type="ECO:0000313" key="2">
    <source>
        <dbReference type="Proteomes" id="UP000583929"/>
    </source>
</evidence>
<dbReference type="Proteomes" id="UP000583929">
    <property type="component" value="Unassembled WGS sequence"/>
</dbReference>
<sequence>MYLFWEYGYFSKEGFSSLEAEIRAIGMAVDVVAQKNWVSAVIISDCQVAVNAFAKRRCPDWKCQSVRISITLARSHYEDIE</sequence>
<name>A0A7J6FMZ5_CANSA</name>